<evidence type="ECO:0000313" key="8">
    <source>
        <dbReference type="Proteomes" id="UP000002037"/>
    </source>
</evidence>
<evidence type="ECO:0000256" key="6">
    <source>
        <dbReference type="ARBA" id="ARBA00035191"/>
    </source>
</evidence>
<dbReference type="GO" id="GO:0006412">
    <property type="term" value="P:translation"/>
    <property type="evidence" value="ECO:0007669"/>
    <property type="project" value="InterPro"/>
</dbReference>
<dbReference type="EMBL" id="GG692397">
    <property type="protein sequence ID" value="EER33387.1"/>
    <property type="molecule type" value="Genomic_DNA"/>
</dbReference>
<dbReference type="AlphaFoldDB" id="C5M9P3"/>
<evidence type="ECO:0000256" key="5">
    <source>
        <dbReference type="ARBA" id="ARBA00023274"/>
    </source>
</evidence>
<name>C5M9P3_CANTT</name>
<dbReference type="GO" id="GO:0005762">
    <property type="term" value="C:mitochondrial large ribosomal subunit"/>
    <property type="evidence" value="ECO:0007669"/>
    <property type="project" value="TreeGrafter"/>
</dbReference>
<evidence type="ECO:0000256" key="1">
    <source>
        <dbReference type="ARBA" id="ARBA00004173"/>
    </source>
</evidence>
<evidence type="ECO:0000256" key="3">
    <source>
        <dbReference type="ARBA" id="ARBA00022980"/>
    </source>
</evidence>
<sequence>MRPTSILTRYAVKAPKPEVQLYKFPSLDQIKSSNLPNNGFGKGNYFIPKSKYNHWPVYLKISNTKQITEIRKIKGDLIQFRSDLLKLIGDDSVKLETTMNTTAGILNIKGNVVKEVKEVLDKYVN</sequence>
<keyword evidence="8" id="KW-1185">Reference proteome</keyword>
<dbReference type="GeneID" id="8296906"/>
<keyword evidence="3" id="KW-0689">Ribosomal protein</keyword>
<dbReference type="GO" id="GO:0003735">
    <property type="term" value="F:structural constituent of ribosome"/>
    <property type="evidence" value="ECO:0007669"/>
    <property type="project" value="InterPro"/>
</dbReference>
<dbReference type="eggNOG" id="KOG4034">
    <property type="taxonomic scope" value="Eukaryota"/>
</dbReference>
<evidence type="ECO:0000256" key="2">
    <source>
        <dbReference type="ARBA" id="ARBA00005677"/>
    </source>
</evidence>
<dbReference type="OrthoDB" id="19439at2759"/>
<gene>
    <name evidence="7" type="ORF">CTRG_02205</name>
</gene>
<evidence type="ECO:0000256" key="4">
    <source>
        <dbReference type="ARBA" id="ARBA00023128"/>
    </source>
</evidence>
<dbReference type="PANTHER" id="PTHR13477:SF0">
    <property type="entry name" value="LARGE RIBOSOMAL SUBUNIT PROTEIN ML49"/>
    <property type="match status" value="1"/>
</dbReference>
<dbReference type="Proteomes" id="UP000002037">
    <property type="component" value="Unassembled WGS sequence"/>
</dbReference>
<organism evidence="7 8">
    <name type="scientific">Candida tropicalis (strain ATCC MYA-3404 / T1)</name>
    <name type="common">Yeast</name>
    <dbReference type="NCBI Taxonomy" id="294747"/>
    <lineage>
        <taxon>Eukaryota</taxon>
        <taxon>Fungi</taxon>
        <taxon>Dikarya</taxon>
        <taxon>Ascomycota</taxon>
        <taxon>Saccharomycotina</taxon>
        <taxon>Pichiomycetes</taxon>
        <taxon>Debaryomycetaceae</taxon>
        <taxon>Candida/Lodderomyces clade</taxon>
        <taxon>Candida</taxon>
    </lineage>
</organism>
<dbReference type="Pfam" id="PF05046">
    <property type="entry name" value="Img2"/>
    <property type="match status" value="1"/>
</dbReference>
<dbReference type="RefSeq" id="XP_002547908.1">
    <property type="nucleotide sequence ID" value="XM_002547862.1"/>
</dbReference>
<accession>C5M9P3</accession>
<dbReference type="InterPro" id="IPR007740">
    <property type="entry name" value="Ribosomal_mL49"/>
</dbReference>
<reference evidence="7 8" key="1">
    <citation type="journal article" date="2009" name="Nature">
        <title>Evolution of pathogenicity and sexual reproduction in eight Candida genomes.</title>
        <authorList>
            <person name="Butler G."/>
            <person name="Rasmussen M.D."/>
            <person name="Lin M.F."/>
            <person name="Santos M.A."/>
            <person name="Sakthikumar S."/>
            <person name="Munro C.A."/>
            <person name="Rheinbay E."/>
            <person name="Grabherr M."/>
            <person name="Forche A."/>
            <person name="Reedy J.L."/>
            <person name="Agrafioti I."/>
            <person name="Arnaud M.B."/>
            <person name="Bates S."/>
            <person name="Brown A.J."/>
            <person name="Brunke S."/>
            <person name="Costanzo M.C."/>
            <person name="Fitzpatrick D.A."/>
            <person name="de Groot P.W."/>
            <person name="Harris D."/>
            <person name="Hoyer L.L."/>
            <person name="Hube B."/>
            <person name="Klis F.M."/>
            <person name="Kodira C."/>
            <person name="Lennard N."/>
            <person name="Logue M.E."/>
            <person name="Martin R."/>
            <person name="Neiman A.M."/>
            <person name="Nikolaou E."/>
            <person name="Quail M.A."/>
            <person name="Quinn J."/>
            <person name="Santos M.C."/>
            <person name="Schmitzberger F.F."/>
            <person name="Sherlock G."/>
            <person name="Shah P."/>
            <person name="Silverstein K.A."/>
            <person name="Skrzypek M.S."/>
            <person name="Soll D."/>
            <person name="Staggs R."/>
            <person name="Stansfield I."/>
            <person name="Stumpf M.P."/>
            <person name="Sudbery P.E."/>
            <person name="Srikantha T."/>
            <person name="Zeng Q."/>
            <person name="Berman J."/>
            <person name="Berriman M."/>
            <person name="Heitman J."/>
            <person name="Gow N.A."/>
            <person name="Lorenz M.C."/>
            <person name="Birren B.W."/>
            <person name="Kellis M."/>
            <person name="Cuomo C.A."/>
        </authorList>
    </citation>
    <scope>NUCLEOTIDE SEQUENCE [LARGE SCALE GENOMIC DNA]</scope>
    <source>
        <strain evidence="8">ATCC MYA-3404 / T1</strain>
    </source>
</reference>
<evidence type="ECO:0000313" key="7">
    <source>
        <dbReference type="EMBL" id="EER33387.1"/>
    </source>
</evidence>
<keyword evidence="5" id="KW-0687">Ribonucleoprotein</keyword>
<dbReference type="VEuPathDB" id="FungiDB:CTRG_02205"/>
<dbReference type="Gene3D" id="3.30.780.10">
    <property type="entry name" value="SUI1-like domain"/>
    <property type="match status" value="1"/>
</dbReference>
<dbReference type="KEGG" id="ctp:CTRG_02205"/>
<dbReference type="HOGENOM" id="CLU_132729_1_0_1"/>
<proteinExistence type="inferred from homology"/>
<dbReference type="PANTHER" id="PTHR13477">
    <property type="entry name" value="MITOCHONDRIAL 39S RIBOSOMAL PROTEIN L49"/>
    <property type="match status" value="1"/>
</dbReference>
<keyword evidence="4" id="KW-0496">Mitochondrion</keyword>
<comment type="subcellular location">
    <subcellularLocation>
        <location evidence="1">Mitochondrion</location>
    </subcellularLocation>
</comment>
<comment type="similarity">
    <text evidence="2">Belongs to the mitochondrion-specific ribosomal protein mL49 family.</text>
</comment>
<dbReference type="STRING" id="294747.C5M9P3"/>
<protein>
    <recommendedName>
        <fullName evidence="6">Large ribosomal subunit protein mL49</fullName>
    </recommendedName>
</protein>